<proteinExistence type="predicted"/>
<dbReference type="Proteomes" id="UP000320888">
    <property type="component" value="Unassembled WGS sequence"/>
</dbReference>
<dbReference type="OrthoDB" id="5180907at2"/>
<evidence type="ECO:0000313" key="2">
    <source>
        <dbReference type="Proteomes" id="UP000320888"/>
    </source>
</evidence>
<accession>A0A553ZMB1</accession>
<gene>
    <name evidence="1" type="ORF">FNZ23_08920</name>
</gene>
<name>A0A553ZMB1_9ACTN</name>
<dbReference type="RefSeq" id="WP_143940850.1">
    <property type="nucleotide sequence ID" value="NZ_VKLS01000069.1"/>
</dbReference>
<protein>
    <submittedName>
        <fullName evidence="1">Uncharacterized protein</fullName>
    </submittedName>
</protein>
<dbReference type="InterPro" id="IPR046212">
    <property type="entry name" value="DUF6245"/>
</dbReference>
<evidence type="ECO:0000313" key="1">
    <source>
        <dbReference type="EMBL" id="TSB42619.1"/>
    </source>
</evidence>
<sequence length="174" mass="18729">MELDDDARHTAWEEQLTATGAGLLDDPLARVEFIRWQVLRAGTPLRLMAQNPATGPIPPAAVHAPTGLHMLLGVIAVALGDVDTPAAQAGQHQAAREALSVRLTMQPGLFRPLAHAHRARAEDAVQLDHHRAGLRLCCGLLAGAQGCSCRPCPQGSWRQLWSRRGRCAARKTPP</sequence>
<dbReference type="Pfam" id="PF19758">
    <property type="entry name" value="DUF6245"/>
    <property type="match status" value="1"/>
</dbReference>
<keyword evidence="2" id="KW-1185">Reference proteome</keyword>
<organism evidence="1 2">
    <name type="scientific">Streptomyces benahoarensis</name>
    <dbReference type="NCBI Taxonomy" id="2595054"/>
    <lineage>
        <taxon>Bacteria</taxon>
        <taxon>Bacillati</taxon>
        <taxon>Actinomycetota</taxon>
        <taxon>Actinomycetes</taxon>
        <taxon>Kitasatosporales</taxon>
        <taxon>Streptomycetaceae</taxon>
        <taxon>Streptomyces</taxon>
    </lineage>
</organism>
<dbReference type="AlphaFoldDB" id="A0A553ZMB1"/>
<dbReference type="EMBL" id="VKLS01000069">
    <property type="protein sequence ID" value="TSB42619.1"/>
    <property type="molecule type" value="Genomic_DNA"/>
</dbReference>
<comment type="caution">
    <text evidence="1">The sequence shown here is derived from an EMBL/GenBank/DDBJ whole genome shotgun (WGS) entry which is preliminary data.</text>
</comment>
<reference evidence="1 2" key="1">
    <citation type="submission" date="2019-07" db="EMBL/GenBank/DDBJ databases">
        <title>Draft genome for Streptomyces benahoarensis MZ03-48.</title>
        <authorList>
            <person name="Gonzalez-Pimentel J.L."/>
        </authorList>
    </citation>
    <scope>NUCLEOTIDE SEQUENCE [LARGE SCALE GENOMIC DNA]</scope>
    <source>
        <strain evidence="1 2">MZ03-48</strain>
    </source>
</reference>